<evidence type="ECO:0000313" key="2">
    <source>
        <dbReference type="Proteomes" id="UP000009183"/>
    </source>
</evidence>
<dbReference type="EMBL" id="FN595231">
    <property type="protein sequence ID" value="CCB46863.1"/>
    <property type="molecule type" value="Genomic_DNA"/>
</dbReference>
<organism evidence="1 2">
    <name type="scientific">Vitis vinifera</name>
    <name type="common">Grape</name>
    <dbReference type="NCBI Taxonomy" id="29760"/>
    <lineage>
        <taxon>Eukaryota</taxon>
        <taxon>Viridiplantae</taxon>
        <taxon>Streptophyta</taxon>
        <taxon>Embryophyta</taxon>
        <taxon>Tracheophyta</taxon>
        <taxon>Spermatophyta</taxon>
        <taxon>Magnoliopsida</taxon>
        <taxon>eudicotyledons</taxon>
        <taxon>Gunneridae</taxon>
        <taxon>Pentapetalae</taxon>
        <taxon>rosids</taxon>
        <taxon>Vitales</taxon>
        <taxon>Vitaceae</taxon>
        <taxon>Viteae</taxon>
        <taxon>Vitis</taxon>
    </lineage>
</organism>
<name>F6H334_VITVI</name>
<gene>
    <name evidence="1" type="ordered locus">VIT_04s0008g06560</name>
</gene>
<reference evidence="2" key="1">
    <citation type="journal article" date="2007" name="Nature">
        <title>The grapevine genome sequence suggests ancestral hexaploidization in major angiosperm phyla.</title>
        <authorList>
            <consortium name="The French-Italian Public Consortium for Grapevine Genome Characterization."/>
            <person name="Jaillon O."/>
            <person name="Aury J.-M."/>
            <person name="Noel B."/>
            <person name="Policriti A."/>
            <person name="Clepet C."/>
            <person name="Casagrande A."/>
            <person name="Choisne N."/>
            <person name="Aubourg S."/>
            <person name="Vitulo N."/>
            <person name="Jubin C."/>
            <person name="Vezzi A."/>
            <person name="Legeai F."/>
            <person name="Hugueney P."/>
            <person name="Dasilva C."/>
            <person name="Horner D."/>
            <person name="Mica E."/>
            <person name="Jublot D."/>
            <person name="Poulain J."/>
            <person name="Bruyere C."/>
            <person name="Billault A."/>
            <person name="Segurens B."/>
            <person name="Gouyvenoux M."/>
            <person name="Ugarte E."/>
            <person name="Cattonaro F."/>
            <person name="Anthouard V."/>
            <person name="Vico V."/>
            <person name="Del Fabbro C."/>
            <person name="Alaux M."/>
            <person name="Di Gaspero G."/>
            <person name="Dumas V."/>
            <person name="Felice N."/>
            <person name="Paillard S."/>
            <person name="Juman I."/>
            <person name="Moroldo M."/>
            <person name="Scalabrin S."/>
            <person name="Canaguier A."/>
            <person name="Le Clainche I."/>
            <person name="Malacrida G."/>
            <person name="Durand E."/>
            <person name="Pesole G."/>
            <person name="Laucou V."/>
            <person name="Chatelet P."/>
            <person name="Merdinoglu D."/>
            <person name="Delledonne M."/>
            <person name="Pezzotti M."/>
            <person name="Lecharny A."/>
            <person name="Scarpelli C."/>
            <person name="Artiguenave F."/>
            <person name="Pe M.E."/>
            <person name="Valle G."/>
            <person name="Morgante M."/>
            <person name="Caboche M."/>
            <person name="Adam-Blondon A.-F."/>
            <person name="Weissenbach J."/>
            <person name="Quetier F."/>
            <person name="Wincker P."/>
        </authorList>
    </citation>
    <scope>NUCLEOTIDE SEQUENCE [LARGE SCALE GENOMIC DNA]</scope>
    <source>
        <strain evidence="2">cv. Pinot noir / PN40024</strain>
    </source>
</reference>
<accession>F6H334</accession>
<keyword evidence="2" id="KW-1185">Reference proteome</keyword>
<proteinExistence type="predicted"/>
<dbReference type="Proteomes" id="UP000009183">
    <property type="component" value="Chromosome 4"/>
</dbReference>
<dbReference type="InParanoid" id="F6H334"/>
<protein>
    <submittedName>
        <fullName evidence="1">Uncharacterized protein</fullName>
    </submittedName>
</protein>
<dbReference type="AlphaFoldDB" id="F6H334"/>
<evidence type="ECO:0000313" key="1">
    <source>
        <dbReference type="EMBL" id="CCB46863.1"/>
    </source>
</evidence>
<sequence>MKLKLGLYHLGIIKCGVSLERLFNGIS</sequence>
<dbReference type="PaxDb" id="29760-VIT_04s0008g06560.t01"/>
<dbReference type="HOGENOM" id="CLU_3415656_0_0_1"/>